<dbReference type="PROSITE" id="PS50801">
    <property type="entry name" value="STAS"/>
    <property type="match status" value="1"/>
</dbReference>
<dbReference type="GO" id="GO:0043856">
    <property type="term" value="F:anti-sigma factor antagonist activity"/>
    <property type="evidence" value="ECO:0007669"/>
    <property type="project" value="InterPro"/>
</dbReference>
<evidence type="ECO:0000313" key="5">
    <source>
        <dbReference type="Proteomes" id="UP000007523"/>
    </source>
</evidence>
<dbReference type="Pfam" id="PF01740">
    <property type="entry name" value="STAS"/>
    <property type="match status" value="1"/>
</dbReference>
<feature type="domain" description="STAS" evidence="3">
    <location>
        <begin position="6"/>
        <end position="108"/>
    </location>
</feature>
<organism evidence="4 5">
    <name type="scientific">Paenibacillus mucilaginosus 3016</name>
    <dbReference type="NCBI Taxonomy" id="1116391"/>
    <lineage>
        <taxon>Bacteria</taxon>
        <taxon>Bacillati</taxon>
        <taxon>Bacillota</taxon>
        <taxon>Bacilli</taxon>
        <taxon>Bacillales</taxon>
        <taxon>Paenibacillaceae</taxon>
        <taxon>Paenibacillus</taxon>
    </lineage>
</organism>
<evidence type="ECO:0000313" key="4">
    <source>
        <dbReference type="EMBL" id="AFC33448.1"/>
    </source>
</evidence>
<evidence type="ECO:0000256" key="1">
    <source>
        <dbReference type="ARBA" id="ARBA00009013"/>
    </source>
</evidence>
<evidence type="ECO:0000259" key="3">
    <source>
        <dbReference type="PROSITE" id="PS50801"/>
    </source>
</evidence>
<protein>
    <recommendedName>
        <fullName evidence="2">Anti-sigma factor antagonist</fullName>
    </recommendedName>
</protein>
<dbReference type="InterPro" id="IPR036513">
    <property type="entry name" value="STAS_dom_sf"/>
</dbReference>
<evidence type="ECO:0000256" key="2">
    <source>
        <dbReference type="RuleBase" id="RU003749"/>
    </source>
</evidence>
<name>H6NPU2_9BACL</name>
<sequence length="108" mass="11691">MTGEKFEVKTESGPNGAILYLAGELDLGTADRLRTAAESLALEPLPLKLNLRDLTYIDSTGIGILVSILKSRQTVQSNLVVAEVPAKIKRLFDMTGLSRFLEIEGVMG</sequence>
<comment type="similarity">
    <text evidence="1 2">Belongs to the anti-sigma-factor antagonist family.</text>
</comment>
<dbReference type="HOGENOM" id="CLU_115403_9_3_9"/>
<dbReference type="PANTHER" id="PTHR33495">
    <property type="entry name" value="ANTI-SIGMA FACTOR ANTAGONIST TM_1081-RELATED-RELATED"/>
    <property type="match status" value="1"/>
</dbReference>
<dbReference type="KEGG" id="pmq:PM3016_6848"/>
<dbReference type="Gene3D" id="3.30.750.24">
    <property type="entry name" value="STAS domain"/>
    <property type="match status" value="1"/>
</dbReference>
<dbReference type="EMBL" id="CP003235">
    <property type="protein sequence ID" value="AFC33448.1"/>
    <property type="molecule type" value="Genomic_DNA"/>
</dbReference>
<proteinExistence type="inferred from homology"/>
<dbReference type="AlphaFoldDB" id="H6NPU2"/>
<dbReference type="NCBIfam" id="TIGR00377">
    <property type="entry name" value="ant_ant_sig"/>
    <property type="match status" value="1"/>
</dbReference>
<dbReference type="RefSeq" id="WP_014372453.1">
    <property type="nucleotide sequence ID" value="NC_016935.1"/>
</dbReference>
<dbReference type="CDD" id="cd07043">
    <property type="entry name" value="STAS_anti-anti-sigma_factors"/>
    <property type="match status" value="1"/>
</dbReference>
<gene>
    <name evidence="4" type="ORF">PM3016_6848</name>
</gene>
<dbReference type="InterPro" id="IPR003658">
    <property type="entry name" value="Anti-sigma_ant"/>
</dbReference>
<dbReference type="PANTHER" id="PTHR33495:SF2">
    <property type="entry name" value="ANTI-SIGMA FACTOR ANTAGONIST TM_1081-RELATED"/>
    <property type="match status" value="1"/>
</dbReference>
<reference evidence="4 5" key="1">
    <citation type="journal article" date="2012" name="J. Bacteriol.">
        <title>Complete Genome Sequence of Paenibacillus mucilaginosus 3016, a Bacterium Functional as Microbial Fertilizer.</title>
        <authorList>
            <person name="Ma M."/>
            <person name="Wang Z."/>
            <person name="Li L."/>
            <person name="Jiang X."/>
            <person name="Guan D."/>
            <person name="Cao F."/>
            <person name="Chen H."/>
            <person name="Wang X."/>
            <person name="Shen D."/>
            <person name="Du B."/>
            <person name="Li J."/>
        </authorList>
    </citation>
    <scope>NUCLEOTIDE SEQUENCE [LARGE SCALE GENOMIC DNA]</scope>
    <source>
        <strain evidence="4 5">3016</strain>
    </source>
</reference>
<dbReference type="STRING" id="1116391.PM3016_6848"/>
<keyword evidence="5" id="KW-1185">Reference proteome</keyword>
<accession>H6NPU2</accession>
<dbReference type="Proteomes" id="UP000007523">
    <property type="component" value="Chromosome"/>
</dbReference>
<dbReference type="SUPFAM" id="SSF52091">
    <property type="entry name" value="SpoIIaa-like"/>
    <property type="match status" value="1"/>
</dbReference>
<dbReference type="InterPro" id="IPR002645">
    <property type="entry name" value="STAS_dom"/>
</dbReference>